<sequence length="55" mass="6424">MKMVFKTFVLLECISLFRVGEISTCLEKNILSLSYIIRKLALVREVSFRVLQKIC</sequence>
<organism evidence="2">
    <name type="scientific">Homo sapiens</name>
    <name type="common">Human</name>
    <dbReference type="NCBI Taxonomy" id="9606"/>
    <lineage>
        <taxon>Eukaryota</taxon>
        <taxon>Metazoa</taxon>
        <taxon>Chordata</taxon>
        <taxon>Craniata</taxon>
        <taxon>Vertebrata</taxon>
        <taxon>Euteleostomi</taxon>
        <taxon>Mammalia</taxon>
        <taxon>Eutheria</taxon>
        <taxon>Euarchontoglires</taxon>
        <taxon>Primates</taxon>
        <taxon>Haplorrhini</taxon>
        <taxon>Catarrhini</taxon>
        <taxon>Hominidae</taxon>
        <taxon>Homo</taxon>
    </lineage>
</organism>
<dbReference type="AlphaFoldDB" id="Q9H3A1"/>
<proteinExistence type="evidence at transcript level"/>
<feature type="chain" id="PRO_5004326657" evidence="1">
    <location>
        <begin position="23"/>
        <end position="55"/>
    </location>
</feature>
<feature type="signal peptide" evidence="1">
    <location>
        <begin position="1"/>
        <end position="22"/>
    </location>
</feature>
<evidence type="ECO:0000256" key="1">
    <source>
        <dbReference type="SAM" id="SignalP"/>
    </source>
</evidence>
<reference evidence="2" key="1">
    <citation type="submission" date="1999-02" db="EMBL/GenBank/DDBJ databases">
        <title>Functional prediction of the coding sequences of 75 new genes deduced by analysis of cDNA clones from human fetal liver.</title>
        <authorList>
            <person name="Zhang C."/>
            <person name="Yu Y."/>
            <person name="Zhang S."/>
            <person name="Wei H."/>
            <person name="Bi J."/>
            <person name="Zhou G."/>
            <person name="Dong C."/>
            <person name="Zai Y."/>
            <person name="Xu W."/>
            <person name="Gao F."/>
            <person name="Liu M."/>
            <person name="He F."/>
        </authorList>
    </citation>
    <scope>NUCLEOTIDE SEQUENCE</scope>
    <source>
        <tissue evidence="2">Liver</tissue>
    </source>
</reference>
<dbReference type="EMBL" id="AF130073">
    <property type="protein sequence ID" value="AAG35500.1"/>
    <property type="molecule type" value="mRNA"/>
</dbReference>
<protein>
    <submittedName>
        <fullName evidence="2">PRO2476</fullName>
    </submittedName>
</protein>
<keyword evidence="1" id="KW-0732">Signal</keyword>
<name>Q9H3A1_HUMAN</name>
<accession>Q9H3A1</accession>
<evidence type="ECO:0000313" key="2">
    <source>
        <dbReference type="EMBL" id="AAG35500.1"/>
    </source>
</evidence>